<keyword evidence="1" id="KW-0732">Signal</keyword>
<dbReference type="Proteomes" id="UP000215405">
    <property type="component" value="Unassembled WGS sequence"/>
</dbReference>
<name>A0A231UVN7_9HYPH</name>
<evidence type="ECO:0000256" key="1">
    <source>
        <dbReference type="SAM" id="SignalP"/>
    </source>
</evidence>
<gene>
    <name evidence="2" type="ORF">B7H23_14585</name>
</gene>
<reference evidence="3" key="1">
    <citation type="journal article" date="2017" name="Int. J. Syst. Evol. Microbiol.">
        <title>Notoacmeibacter marinus gen. nov., sp. nov., isolated from the gut of a limpet and proposal of Notoacmeibacteraceae fam. nov. in the order Rhizobiales of the class Alphaproteobacteria.</title>
        <authorList>
            <person name="Huang Z."/>
            <person name="Guo F."/>
            <person name="Lai Q."/>
        </authorList>
    </citation>
    <scope>NUCLEOTIDE SEQUENCE [LARGE SCALE GENOMIC DNA]</scope>
    <source>
        <strain evidence="3">XMTR2A4</strain>
    </source>
</reference>
<feature type="chain" id="PRO_5012127308" evidence="1">
    <location>
        <begin position="20"/>
        <end position="154"/>
    </location>
</feature>
<dbReference type="AlphaFoldDB" id="A0A231UVN7"/>
<protein>
    <submittedName>
        <fullName evidence="2">Uncharacterized protein</fullName>
    </submittedName>
</protein>
<proteinExistence type="predicted"/>
<keyword evidence="3" id="KW-1185">Reference proteome</keyword>
<evidence type="ECO:0000313" key="3">
    <source>
        <dbReference type="Proteomes" id="UP000215405"/>
    </source>
</evidence>
<feature type="signal peptide" evidence="1">
    <location>
        <begin position="1"/>
        <end position="19"/>
    </location>
</feature>
<dbReference type="EMBL" id="NBYO01000003">
    <property type="protein sequence ID" value="OXS99385.1"/>
    <property type="molecule type" value="Genomic_DNA"/>
</dbReference>
<accession>A0A231UVN7</accession>
<comment type="caution">
    <text evidence="2">The sequence shown here is derived from an EMBL/GenBank/DDBJ whole genome shotgun (WGS) entry which is preliminary data.</text>
</comment>
<evidence type="ECO:0000313" key="2">
    <source>
        <dbReference type="EMBL" id="OXS99385.1"/>
    </source>
</evidence>
<dbReference type="RefSeq" id="WP_094078162.1">
    <property type="nucleotide sequence ID" value="NZ_NBYO01000003.1"/>
</dbReference>
<organism evidence="2 3">
    <name type="scientific">Notoacmeibacter marinus</name>
    <dbReference type="NCBI Taxonomy" id="1876515"/>
    <lineage>
        <taxon>Bacteria</taxon>
        <taxon>Pseudomonadati</taxon>
        <taxon>Pseudomonadota</taxon>
        <taxon>Alphaproteobacteria</taxon>
        <taxon>Hyphomicrobiales</taxon>
        <taxon>Notoacmeibacteraceae</taxon>
        <taxon>Notoacmeibacter</taxon>
    </lineage>
</organism>
<sequence>MKYLFLGVALAAMPVSAMAEDCSCVASGGVTVSSVQGDVHMTGQDGLVSVRPGAILAAGSRLSTGDKGAAQLSGANCELSVPSNTDVSAMPANSGGICLASTSVLDVPQVGRDAAYGQTLRSAGPILAIGGGIIVAGIAAAASSALDDDDDASD</sequence>